<feature type="compositionally biased region" description="Basic residues" evidence="1">
    <location>
        <begin position="131"/>
        <end position="148"/>
    </location>
</feature>
<reference evidence="2" key="1">
    <citation type="submission" date="2021-01" db="EMBL/GenBank/DDBJ databases">
        <authorList>
            <person name="Corre E."/>
            <person name="Pelletier E."/>
            <person name="Niang G."/>
            <person name="Scheremetjew M."/>
            <person name="Finn R."/>
            <person name="Kale V."/>
            <person name="Holt S."/>
            <person name="Cochrane G."/>
            <person name="Meng A."/>
            <person name="Brown T."/>
            <person name="Cohen L."/>
        </authorList>
    </citation>
    <scope>NUCLEOTIDE SEQUENCE</scope>
    <source>
        <strain evidence="2">CCMP3328</strain>
    </source>
</reference>
<sequence>MPILRCINRRALPLAEALCLYCKKGEAQAVQVPHHEGKELQCETAKEELKKRSAKVQKATIQEKDDLMQMDEDDADEAVAEAVADNDNVGATEAVAEVIPEVEVIEPSSKNKRTAQSAPGTETDEAETPSKRQKSKTKRSKQKKNKKSSHMDHVGKRVAKTFEIPPADDANGLEGATAQTFFGTIDKYVKPTKYDPTPLWHVRYDDDDEEEYDENDVKIGLELYERTKAQDKNPVS</sequence>
<protein>
    <submittedName>
        <fullName evidence="2">Uncharacterized protein</fullName>
    </submittedName>
</protein>
<organism evidence="2">
    <name type="scientific">Craspedostauros australis</name>
    <dbReference type="NCBI Taxonomy" id="1486917"/>
    <lineage>
        <taxon>Eukaryota</taxon>
        <taxon>Sar</taxon>
        <taxon>Stramenopiles</taxon>
        <taxon>Ochrophyta</taxon>
        <taxon>Bacillariophyta</taxon>
        <taxon>Bacillariophyceae</taxon>
        <taxon>Bacillariophycidae</taxon>
        <taxon>Naviculales</taxon>
        <taxon>Naviculaceae</taxon>
        <taxon>Craspedostauros</taxon>
    </lineage>
</organism>
<dbReference type="AlphaFoldDB" id="A0A7R9WQR9"/>
<name>A0A7R9WQR9_9STRA</name>
<feature type="compositionally biased region" description="Low complexity" evidence="1">
    <location>
        <begin position="91"/>
        <end position="107"/>
    </location>
</feature>
<proteinExistence type="predicted"/>
<dbReference type="EMBL" id="HBEF01007124">
    <property type="protein sequence ID" value="CAD8332348.1"/>
    <property type="molecule type" value="Transcribed_RNA"/>
</dbReference>
<evidence type="ECO:0000313" key="2">
    <source>
        <dbReference type="EMBL" id="CAD8332348.1"/>
    </source>
</evidence>
<gene>
    <name evidence="2" type="ORF">CAUS1442_LOCUS4447</name>
</gene>
<feature type="region of interest" description="Disordered" evidence="1">
    <location>
        <begin position="91"/>
        <end position="156"/>
    </location>
</feature>
<evidence type="ECO:0000256" key="1">
    <source>
        <dbReference type="SAM" id="MobiDB-lite"/>
    </source>
</evidence>
<accession>A0A7R9WQR9</accession>